<proteinExistence type="inferred from homology"/>
<dbReference type="Proteomes" id="UP000708208">
    <property type="component" value="Unassembled WGS sequence"/>
</dbReference>
<gene>
    <name evidence="6" type="ORF">AFUS01_LOCUS1335</name>
</gene>
<sequence>MSSKINPKNGLVLITAITIILLLTYRVVPPKDAVTQIRNILQTPRSEELYLLSDKNVPLTDNNFRILYWTTFFQTKIAEKSVPCGNITCHITHNRNFLNSSHAVLFHAWEPDMIVASSKRNPQARKNIPNIRYYNQYWVLIGLEPPMFFTRHLQSFGDLFNWTATYRSDSDVYFPYGQFQKLPTPAKYNDTQHLTKRKKLVSIILSNCKDVPSKRLKMIAELQKHIQVDVYGKCGNLKCDDKSRSKIDCKRTLGKEYKFYLSFENSICQDYVSEKLFQAYLGEMVPIVLGGGNYDRIVPPGSYINVNSFSTAKALTDYLLLLDTHDDKYLQYFEWKQNYILKTMEDFDGAYCGICQKLAVDLPAGKTSVIPNITDFMLNFRGHQPRCWSPVIWQGV</sequence>
<evidence type="ECO:0000256" key="1">
    <source>
        <dbReference type="ARBA" id="ARBA00004447"/>
    </source>
</evidence>
<dbReference type="EMBL" id="CAJVCH010007413">
    <property type="protein sequence ID" value="CAG7660588.1"/>
    <property type="molecule type" value="Genomic_DNA"/>
</dbReference>
<evidence type="ECO:0000259" key="5">
    <source>
        <dbReference type="Pfam" id="PF17039"/>
    </source>
</evidence>
<comment type="similarity">
    <text evidence="3">Belongs to the glycosyltransferase 10 family.</text>
</comment>
<keyword evidence="3" id="KW-0472">Membrane</keyword>
<dbReference type="Pfam" id="PF17039">
    <property type="entry name" value="Glyco_tran_10_N"/>
    <property type="match status" value="1"/>
</dbReference>
<keyword evidence="2 3" id="KW-0333">Golgi apparatus</keyword>
<dbReference type="InterPro" id="IPR031481">
    <property type="entry name" value="Glyco_tran_10_N"/>
</dbReference>
<keyword evidence="3" id="KW-0808">Transferase</keyword>
<dbReference type="InterPro" id="IPR001503">
    <property type="entry name" value="Glyco_trans_10"/>
</dbReference>
<reference evidence="6" key="1">
    <citation type="submission" date="2021-06" db="EMBL/GenBank/DDBJ databases">
        <authorList>
            <person name="Hodson N. C."/>
            <person name="Mongue J. A."/>
            <person name="Jaron S. K."/>
        </authorList>
    </citation>
    <scope>NUCLEOTIDE SEQUENCE</scope>
</reference>
<dbReference type="PANTHER" id="PTHR48438">
    <property type="entry name" value="ALPHA-(1,3)-FUCOSYLTRANSFERASE C-RELATED"/>
    <property type="match status" value="1"/>
</dbReference>
<evidence type="ECO:0000313" key="7">
    <source>
        <dbReference type="Proteomes" id="UP000708208"/>
    </source>
</evidence>
<evidence type="ECO:0000256" key="3">
    <source>
        <dbReference type="RuleBase" id="RU003832"/>
    </source>
</evidence>
<dbReference type="InterPro" id="IPR055270">
    <property type="entry name" value="Glyco_tran_10_C"/>
</dbReference>
<feature type="domain" description="Fucosyltransferase C-terminal" evidence="4">
    <location>
        <begin position="195"/>
        <end position="363"/>
    </location>
</feature>
<comment type="caution">
    <text evidence="6">The sequence shown here is derived from an EMBL/GenBank/DDBJ whole genome shotgun (WGS) entry which is preliminary data.</text>
</comment>
<dbReference type="GO" id="GO:0032580">
    <property type="term" value="C:Golgi cisterna membrane"/>
    <property type="evidence" value="ECO:0007669"/>
    <property type="project" value="UniProtKB-SubCell"/>
</dbReference>
<dbReference type="OrthoDB" id="427096at2759"/>
<evidence type="ECO:0000256" key="2">
    <source>
        <dbReference type="ARBA" id="ARBA00023034"/>
    </source>
</evidence>
<keyword evidence="3" id="KW-0328">Glycosyltransferase</keyword>
<evidence type="ECO:0000259" key="4">
    <source>
        <dbReference type="Pfam" id="PF00852"/>
    </source>
</evidence>
<keyword evidence="3" id="KW-0812">Transmembrane</keyword>
<dbReference type="GO" id="GO:0008417">
    <property type="term" value="F:fucosyltransferase activity"/>
    <property type="evidence" value="ECO:0007669"/>
    <property type="project" value="InterPro"/>
</dbReference>
<dbReference type="EC" id="2.4.1.-" evidence="3"/>
<feature type="domain" description="Fucosyltransferase N-terminal" evidence="5">
    <location>
        <begin position="63"/>
        <end position="177"/>
    </location>
</feature>
<dbReference type="Pfam" id="PF00852">
    <property type="entry name" value="Glyco_transf_10"/>
    <property type="match status" value="1"/>
</dbReference>
<name>A0A8J2NGS5_9HEXA</name>
<dbReference type="AlphaFoldDB" id="A0A8J2NGS5"/>
<dbReference type="PANTHER" id="PTHR48438:SF1">
    <property type="entry name" value="ALPHA-(1,3)-FUCOSYLTRANSFERASE C-RELATED"/>
    <property type="match status" value="1"/>
</dbReference>
<comment type="subcellular location">
    <subcellularLocation>
        <location evidence="1 3">Golgi apparatus</location>
        <location evidence="1 3">Golgi stack membrane</location>
        <topology evidence="1 3">Single-pass type II membrane protein</topology>
    </subcellularLocation>
</comment>
<organism evidence="6 7">
    <name type="scientific">Allacma fusca</name>
    <dbReference type="NCBI Taxonomy" id="39272"/>
    <lineage>
        <taxon>Eukaryota</taxon>
        <taxon>Metazoa</taxon>
        <taxon>Ecdysozoa</taxon>
        <taxon>Arthropoda</taxon>
        <taxon>Hexapoda</taxon>
        <taxon>Collembola</taxon>
        <taxon>Symphypleona</taxon>
        <taxon>Sminthuridae</taxon>
        <taxon>Allacma</taxon>
    </lineage>
</organism>
<evidence type="ECO:0000313" key="6">
    <source>
        <dbReference type="EMBL" id="CAG7660588.1"/>
    </source>
</evidence>
<accession>A0A8J2NGS5</accession>
<dbReference type="FunFam" id="3.40.50.11660:FF:000006">
    <property type="entry name" value="Alpha-(1,3)-fucosyltransferase C"/>
    <property type="match status" value="1"/>
</dbReference>
<keyword evidence="7" id="KW-1185">Reference proteome</keyword>
<protein>
    <recommendedName>
        <fullName evidence="3">Fucosyltransferase</fullName>
        <ecNumber evidence="3">2.4.1.-</ecNumber>
    </recommendedName>
</protein>